<feature type="compositionally biased region" description="Polar residues" evidence="3">
    <location>
        <begin position="265"/>
        <end position="275"/>
    </location>
</feature>
<proteinExistence type="predicted"/>
<feature type="compositionally biased region" description="Low complexity" evidence="3">
    <location>
        <begin position="212"/>
        <end position="250"/>
    </location>
</feature>
<feature type="region of interest" description="Disordered" evidence="3">
    <location>
        <begin position="212"/>
        <end position="275"/>
    </location>
</feature>
<dbReference type="PANTHER" id="PTHR15454">
    <property type="entry name" value="NISCHARIN RELATED"/>
    <property type="match status" value="1"/>
</dbReference>
<evidence type="ECO:0000313" key="4">
    <source>
        <dbReference type="EMBL" id="CDJ58646.1"/>
    </source>
</evidence>
<accession>U6M3R1</accession>
<keyword evidence="1" id="KW-0433">Leucine-rich repeat</keyword>
<organism evidence="4 5">
    <name type="scientific">Eimeria maxima</name>
    <name type="common">Coccidian parasite</name>
    <dbReference type="NCBI Taxonomy" id="5804"/>
    <lineage>
        <taxon>Eukaryota</taxon>
        <taxon>Sar</taxon>
        <taxon>Alveolata</taxon>
        <taxon>Apicomplexa</taxon>
        <taxon>Conoidasida</taxon>
        <taxon>Coccidia</taxon>
        <taxon>Eucoccidiorida</taxon>
        <taxon>Eimeriorina</taxon>
        <taxon>Eimeriidae</taxon>
        <taxon>Eimeria</taxon>
    </lineage>
</organism>
<reference evidence="4" key="2">
    <citation type="submission" date="2013-10" db="EMBL/GenBank/DDBJ databases">
        <authorList>
            <person name="Aslett M."/>
        </authorList>
    </citation>
    <scope>NUCLEOTIDE SEQUENCE [LARGE SCALE GENOMIC DNA]</scope>
    <source>
        <strain evidence="4">Weybridge</strain>
    </source>
</reference>
<sequence length="669" mass="71225">MYGDLLSRRSGLHSCPLIVASNGLAEADLPRLYSLTSNESFQAIARQTLELAKASVELPKDTRHSDRPLSMTEDAESQEETAGTFNHSIVQQAVRDGRLGLPDGEVLLCRCLLHESVADTPVGYTHQEIPNLIERGPSKGIIIGSEVEHATENTHDSGLCALALPGPASVYKQRISNPQIKTWWFLEPHCLVPHFLVRFSYSSNSFSSSSRARCNSADSSTTEQTTPQAAAAAGASSTVAAAPGDPPDAARLARQSAVEAEGPQGTKSEAQTQKFDQASHCPIGAPGTCTSTTPASVQHNSSGTGDAVRCAAPFVDLINMARSLLFIHMKELTKRTRTQRPFEAEGYCETVSGACGENVRTEALQRIQGVSTVEEVVFGESHLQQVLLKTFGSPRHAYSLGSLGRQQKAPGEHASSLWEAGDCKAQLDCNGDVLSLSLSSNAHLIALSRGVLLSFQRLRVLLLPLNGLRNFDAPGESPPVSESPSSPTDPVTGAPNGSSRIELPELRVLDLSFNELCTLDGFWGAPRLQQLCLVANHLLLLSDLTPVGTAAPQLRQLWLAGNPLYMGSHSSQQLQQLLPALELLDGRPLQAASAGDPLTCPLKSATAPIPTQVDVAAAAPHYASAIAAPAVATSGLQQPSTTPNEPRCWAIAAAAQVSSMEESQGQRYW</sequence>
<gene>
    <name evidence="4" type="ORF">EMWEY_00017010</name>
</gene>
<dbReference type="OrthoDB" id="305162at2759"/>
<dbReference type="GeneID" id="25335687"/>
<protein>
    <recommendedName>
        <fullName evidence="6">Leucine rich repeat protein</fullName>
    </recommendedName>
</protein>
<dbReference type="AlphaFoldDB" id="U6M3R1"/>
<dbReference type="OMA" id="CRESKES"/>
<dbReference type="InterPro" id="IPR032675">
    <property type="entry name" value="LRR_dom_sf"/>
</dbReference>
<feature type="region of interest" description="Disordered" evidence="3">
    <location>
        <begin position="474"/>
        <end position="498"/>
    </location>
</feature>
<evidence type="ECO:0000256" key="1">
    <source>
        <dbReference type="ARBA" id="ARBA00022614"/>
    </source>
</evidence>
<dbReference type="VEuPathDB" id="ToxoDB:EMWEY_00017010"/>
<dbReference type="EMBL" id="HG719761">
    <property type="protein sequence ID" value="CDJ58646.1"/>
    <property type="molecule type" value="Genomic_DNA"/>
</dbReference>
<dbReference type="Proteomes" id="UP000030763">
    <property type="component" value="Unassembled WGS sequence"/>
</dbReference>
<evidence type="ECO:0000256" key="3">
    <source>
        <dbReference type="SAM" id="MobiDB-lite"/>
    </source>
</evidence>
<dbReference type="GO" id="GO:0005737">
    <property type="term" value="C:cytoplasm"/>
    <property type="evidence" value="ECO:0007669"/>
    <property type="project" value="TreeGrafter"/>
</dbReference>
<evidence type="ECO:0008006" key="6">
    <source>
        <dbReference type="Google" id="ProtNLM"/>
    </source>
</evidence>
<reference evidence="4" key="1">
    <citation type="submission" date="2013-10" db="EMBL/GenBank/DDBJ databases">
        <title>Genomic analysis of the causative agents of coccidiosis in chickens.</title>
        <authorList>
            <person name="Reid A.J."/>
            <person name="Blake D."/>
            <person name="Billington K."/>
            <person name="Browne H."/>
            <person name="Dunn M."/>
            <person name="Hung S."/>
            <person name="Kawahara F."/>
            <person name="Miranda-Saavedra D."/>
            <person name="Mourier T."/>
            <person name="Nagra H."/>
            <person name="Otto T.D."/>
            <person name="Rawlings N."/>
            <person name="Sanchez A."/>
            <person name="Sanders M."/>
            <person name="Subramaniam C."/>
            <person name="Tay Y."/>
            <person name="Dear P."/>
            <person name="Doerig C."/>
            <person name="Gruber A."/>
            <person name="Parkinson J."/>
            <person name="Shirley M."/>
            <person name="Wan K.L."/>
            <person name="Berriman M."/>
            <person name="Tomley F."/>
            <person name="Pain A."/>
        </authorList>
    </citation>
    <scope>NUCLEOTIDE SEQUENCE [LARGE SCALE GENOMIC DNA]</scope>
    <source>
        <strain evidence="4">Weybridge</strain>
    </source>
</reference>
<feature type="region of interest" description="Disordered" evidence="3">
    <location>
        <begin position="56"/>
        <end position="82"/>
    </location>
</feature>
<evidence type="ECO:0000256" key="2">
    <source>
        <dbReference type="ARBA" id="ARBA00022737"/>
    </source>
</evidence>
<keyword evidence="2" id="KW-0677">Repeat</keyword>
<name>U6M3R1_EIMMA</name>
<keyword evidence="5" id="KW-1185">Reference proteome</keyword>
<dbReference type="Gene3D" id="3.80.10.10">
    <property type="entry name" value="Ribonuclease Inhibitor"/>
    <property type="match status" value="1"/>
</dbReference>
<dbReference type="SUPFAM" id="SSF52058">
    <property type="entry name" value="L domain-like"/>
    <property type="match status" value="1"/>
</dbReference>
<feature type="compositionally biased region" description="Low complexity" evidence="3">
    <location>
        <begin position="478"/>
        <end position="492"/>
    </location>
</feature>
<evidence type="ECO:0000313" key="5">
    <source>
        <dbReference type="Proteomes" id="UP000030763"/>
    </source>
</evidence>
<dbReference type="RefSeq" id="XP_013335294.1">
    <property type="nucleotide sequence ID" value="XM_013479840.1"/>
</dbReference>
<feature type="compositionally biased region" description="Basic and acidic residues" evidence="3">
    <location>
        <begin position="58"/>
        <end position="67"/>
    </location>
</feature>